<keyword evidence="2" id="KW-1185">Reference proteome</keyword>
<dbReference type="Proteomes" id="UP001628192">
    <property type="component" value="Unassembled WGS sequence"/>
</dbReference>
<name>A0ABQ0E866_9BACT</name>
<comment type="caution">
    <text evidence="1">The sequence shown here is derived from an EMBL/GenBank/DDBJ whole genome shotgun (WGS) entry which is preliminary data.</text>
</comment>
<accession>A0ABQ0E866</accession>
<gene>
    <name evidence="1" type="ORF">Defa_12740</name>
</gene>
<organism evidence="1 2">
    <name type="scientific">Desulfovibrio falkowii</name>
    <dbReference type="NCBI Taxonomy" id="3136602"/>
    <lineage>
        <taxon>Bacteria</taxon>
        <taxon>Pseudomonadati</taxon>
        <taxon>Thermodesulfobacteriota</taxon>
        <taxon>Desulfovibrionia</taxon>
        <taxon>Desulfovibrionales</taxon>
        <taxon>Desulfovibrionaceae</taxon>
        <taxon>Desulfovibrio</taxon>
    </lineage>
</organism>
<reference evidence="1 2" key="1">
    <citation type="journal article" date="2025" name="Int. J. Syst. Evol. Microbiol.">
        <title>Desulfovibrio falkowii sp. nov., Porphyromonas miyakawae sp. nov., Mediterraneibacter flintii sp. nov. and Owariibacterium komagatae gen. nov., sp. nov., isolated from human faeces.</title>
        <authorList>
            <person name="Hamaguchi T."/>
            <person name="Ohara M."/>
            <person name="Hisatomi A."/>
            <person name="Sekiguchi K."/>
            <person name="Takeda J.I."/>
            <person name="Ueyama J."/>
            <person name="Ito M."/>
            <person name="Nishiwaki H."/>
            <person name="Ogi T."/>
            <person name="Hirayama M."/>
            <person name="Ohkuma M."/>
            <person name="Sakamoto M."/>
            <person name="Ohno K."/>
        </authorList>
    </citation>
    <scope>NUCLEOTIDE SEQUENCE [LARGE SCALE GENOMIC DNA]</scope>
    <source>
        <strain evidence="1 2">13CB8C</strain>
    </source>
</reference>
<evidence type="ECO:0000313" key="2">
    <source>
        <dbReference type="Proteomes" id="UP001628192"/>
    </source>
</evidence>
<proteinExistence type="predicted"/>
<protein>
    <recommendedName>
        <fullName evidence="3">Transposase zinc-ribbon domain-containing protein</fullName>
    </recommendedName>
</protein>
<evidence type="ECO:0008006" key="3">
    <source>
        <dbReference type="Google" id="ProtNLM"/>
    </source>
</evidence>
<evidence type="ECO:0000313" key="1">
    <source>
        <dbReference type="EMBL" id="GAB1253787.1"/>
    </source>
</evidence>
<dbReference type="EMBL" id="BAAFSG010000001">
    <property type="protein sequence ID" value="GAB1253787.1"/>
    <property type="molecule type" value="Genomic_DNA"/>
</dbReference>
<sequence>MAKLYKLMIYDIREVLSVFVDKDKKLYQWYWICPKCGHTAKTVRFHCTTGQQCGWAIACCDNEACKYQFVIIG</sequence>